<feature type="non-terminal residue" evidence="1">
    <location>
        <position position="1"/>
    </location>
</feature>
<gene>
    <name evidence="1" type="ORF">XENOCAPTIV_022892</name>
</gene>
<comment type="caution">
    <text evidence="1">The sequence shown here is derived from an EMBL/GenBank/DDBJ whole genome shotgun (WGS) entry which is preliminary data.</text>
</comment>
<accession>A0ABV0RTX3</accession>
<reference evidence="1 2" key="1">
    <citation type="submission" date="2021-06" db="EMBL/GenBank/DDBJ databases">
        <authorList>
            <person name="Palmer J.M."/>
        </authorList>
    </citation>
    <scope>NUCLEOTIDE SEQUENCE [LARGE SCALE GENOMIC DNA]</scope>
    <source>
        <strain evidence="1 2">XC_2019</strain>
        <tissue evidence="1">Muscle</tissue>
    </source>
</reference>
<evidence type="ECO:0000313" key="1">
    <source>
        <dbReference type="EMBL" id="MEQ2210953.1"/>
    </source>
</evidence>
<dbReference type="Proteomes" id="UP001434883">
    <property type="component" value="Unassembled WGS sequence"/>
</dbReference>
<proteinExistence type="predicted"/>
<organism evidence="1 2">
    <name type="scientific">Xenoophorus captivus</name>
    <dbReference type="NCBI Taxonomy" id="1517983"/>
    <lineage>
        <taxon>Eukaryota</taxon>
        <taxon>Metazoa</taxon>
        <taxon>Chordata</taxon>
        <taxon>Craniata</taxon>
        <taxon>Vertebrata</taxon>
        <taxon>Euteleostomi</taxon>
        <taxon>Actinopterygii</taxon>
        <taxon>Neopterygii</taxon>
        <taxon>Teleostei</taxon>
        <taxon>Neoteleostei</taxon>
        <taxon>Acanthomorphata</taxon>
        <taxon>Ovalentaria</taxon>
        <taxon>Atherinomorphae</taxon>
        <taxon>Cyprinodontiformes</taxon>
        <taxon>Goodeidae</taxon>
        <taxon>Xenoophorus</taxon>
    </lineage>
</organism>
<protein>
    <submittedName>
        <fullName evidence="1">Uncharacterized protein</fullName>
    </submittedName>
</protein>
<keyword evidence="2" id="KW-1185">Reference proteome</keyword>
<evidence type="ECO:0000313" key="2">
    <source>
        <dbReference type="Proteomes" id="UP001434883"/>
    </source>
</evidence>
<sequence length="54" mass="6490">PKQFIKSDYLKFNDGSSKLLSSHKFQDKYIVLRSEKLLLYRDIKVNSPYFTFLE</sequence>
<name>A0ABV0RTX3_9TELE</name>
<dbReference type="EMBL" id="JAHRIN010055568">
    <property type="protein sequence ID" value="MEQ2210953.1"/>
    <property type="molecule type" value="Genomic_DNA"/>
</dbReference>